<dbReference type="Gene3D" id="3.40.710.10">
    <property type="entry name" value="DD-peptidase/beta-lactamase superfamily"/>
    <property type="match status" value="2"/>
</dbReference>
<evidence type="ECO:0000256" key="9">
    <source>
        <dbReference type="ARBA" id="ARBA00022645"/>
    </source>
</evidence>
<feature type="domain" description="Glycosyl transferase family 51" evidence="28">
    <location>
        <begin position="71"/>
        <end position="245"/>
    </location>
</feature>
<evidence type="ECO:0000256" key="6">
    <source>
        <dbReference type="ARBA" id="ARBA00018638"/>
    </source>
</evidence>
<keyword evidence="16" id="KW-0735">Signal-anchor</keyword>
<evidence type="ECO:0000256" key="20">
    <source>
        <dbReference type="ARBA" id="ARBA00023251"/>
    </source>
</evidence>
<evidence type="ECO:0000259" key="27">
    <source>
        <dbReference type="Pfam" id="PF00905"/>
    </source>
</evidence>
<evidence type="ECO:0000313" key="31">
    <source>
        <dbReference type="Proteomes" id="UP001606300"/>
    </source>
</evidence>
<evidence type="ECO:0000256" key="18">
    <source>
        <dbReference type="ARBA" id="ARBA00022989"/>
    </source>
</evidence>
<keyword evidence="19 26" id="KW-0472">Membrane</keyword>
<keyword evidence="13 26" id="KW-0812">Transmembrane</keyword>
<evidence type="ECO:0000256" key="5">
    <source>
        <dbReference type="ARBA" id="ARBA00012448"/>
    </source>
</evidence>
<keyword evidence="17" id="KW-0573">Peptidoglycan synthesis</keyword>
<evidence type="ECO:0000256" key="13">
    <source>
        <dbReference type="ARBA" id="ARBA00022692"/>
    </source>
</evidence>
<dbReference type="SUPFAM" id="SSF53955">
    <property type="entry name" value="Lysozyme-like"/>
    <property type="match status" value="1"/>
</dbReference>
<dbReference type="Gene3D" id="1.10.3810.10">
    <property type="entry name" value="Biosynthetic peptidoglycan transglycosylase-like"/>
    <property type="match status" value="1"/>
</dbReference>
<evidence type="ECO:0000256" key="12">
    <source>
        <dbReference type="ARBA" id="ARBA00022679"/>
    </source>
</evidence>
<evidence type="ECO:0000256" key="3">
    <source>
        <dbReference type="ARBA" id="ARBA00007090"/>
    </source>
</evidence>
<protein>
    <recommendedName>
        <fullName evidence="6">Penicillin-binding protein 1A</fullName>
        <ecNumber evidence="24">2.4.99.28</ecNumber>
        <ecNumber evidence="5">3.4.16.4</ecNumber>
    </recommendedName>
</protein>
<dbReference type="InterPro" id="IPR001264">
    <property type="entry name" value="Glyco_trans_51"/>
</dbReference>
<evidence type="ECO:0000256" key="23">
    <source>
        <dbReference type="ARBA" id="ARBA00034000"/>
    </source>
</evidence>
<dbReference type="PANTHER" id="PTHR32282">
    <property type="entry name" value="BINDING PROTEIN TRANSPEPTIDASE, PUTATIVE-RELATED"/>
    <property type="match status" value="1"/>
</dbReference>
<dbReference type="InterPro" id="IPR023346">
    <property type="entry name" value="Lysozyme-like_dom_sf"/>
</dbReference>
<evidence type="ECO:0000256" key="25">
    <source>
        <dbReference type="ARBA" id="ARBA00049902"/>
    </source>
</evidence>
<reference evidence="30 31" key="1">
    <citation type="submission" date="2024-09" db="EMBL/GenBank/DDBJ databases">
        <title>Novel species of the genus Pelomonas and Roseateles isolated from streams.</title>
        <authorList>
            <person name="Lu H."/>
        </authorList>
    </citation>
    <scope>NUCLEOTIDE SEQUENCE [LARGE SCALE GENOMIC DNA]</scope>
    <source>
        <strain evidence="30 31">DC23W</strain>
    </source>
</reference>
<evidence type="ECO:0000256" key="21">
    <source>
        <dbReference type="ARBA" id="ARBA00023268"/>
    </source>
</evidence>
<evidence type="ECO:0000259" key="28">
    <source>
        <dbReference type="Pfam" id="PF00912"/>
    </source>
</evidence>
<dbReference type="SUPFAM" id="SSF56601">
    <property type="entry name" value="beta-lactamase/transpeptidase-like"/>
    <property type="match status" value="1"/>
</dbReference>
<evidence type="ECO:0000313" key="30">
    <source>
        <dbReference type="EMBL" id="MFG6416279.1"/>
    </source>
</evidence>
<comment type="catalytic activity">
    <reaction evidence="23">
        <text>Preferential cleavage: (Ac)2-L-Lys-D-Ala-|-D-Ala. Also transpeptidation of peptidyl-alanyl moieties that are N-acyl substituents of D-alanine.</text>
        <dbReference type="EC" id="3.4.16.4"/>
    </reaction>
</comment>
<feature type="domain" description="Penicillin-binding protein transpeptidase" evidence="27">
    <location>
        <begin position="430"/>
        <end position="676"/>
    </location>
</feature>
<dbReference type="EMBL" id="JBIGHY010000008">
    <property type="protein sequence ID" value="MFG6416279.1"/>
    <property type="molecule type" value="Genomic_DNA"/>
</dbReference>
<evidence type="ECO:0000256" key="7">
    <source>
        <dbReference type="ARBA" id="ARBA00022475"/>
    </source>
</evidence>
<evidence type="ECO:0000256" key="22">
    <source>
        <dbReference type="ARBA" id="ARBA00023316"/>
    </source>
</evidence>
<keyword evidence="10" id="KW-0645">Protease</keyword>
<dbReference type="InterPro" id="IPR031376">
    <property type="entry name" value="PCB_OB"/>
</dbReference>
<dbReference type="EC" id="2.4.99.28" evidence="24"/>
<evidence type="ECO:0000256" key="10">
    <source>
        <dbReference type="ARBA" id="ARBA00022670"/>
    </source>
</evidence>
<evidence type="ECO:0000256" key="26">
    <source>
        <dbReference type="SAM" id="Phobius"/>
    </source>
</evidence>
<dbReference type="EC" id="3.4.16.4" evidence="5"/>
<dbReference type="InterPro" id="IPR050396">
    <property type="entry name" value="Glycosyltr_51/Transpeptidase"/>
</dbReference>
<feature type="transmembrane region" description="Helical" evidence="26">
    <location>
        <begin position="23"/>
        <end position="47"/>
    </location>
</feature>
<evidence type="ECO:0000256" key="17">
    <source>
        <dbReference type="ARBA" id="ARBA00022984"/>
    </source>
</evidence>
<keyword evidence="8" id="KW-0997">Cell inner membrane</keyword>
<sequence length="760" mass="82781">MAGTSRLQSVLQSVFQALAARPWLSVLVALPLVMLLVGAIVAALIWVQLPDLDPLTDYQPRQPLRILSEEGQLLGEFGAERRRFVPLKDIPKPLHDALLAVEDADFYQHSGIDYGGIARAFWRNLTHSGPLHGASTITQQLARDTYLTKQQRWTRKIVEALLALKIEGALGKQQILEIYMNQILLGNKAYGFGAAAERYFGKRLDQLDTGEIALLVGLPKDPNRLNPVHYPERAKRRQAVVLGRLQAVGLITAAQAQAAREKPLNIRRPKRLSGIADHAVEQVRAEVVNRFGEEEAYTRGFTVTTTLRYAEQEAAQESLRHALFELERRQAWRGPEAQVALPDAGAAGDALDDALDAAFDEHPDLGELRTAVLLDLDKSSAKLVLADGQKITLKGQALRTLQSVKRGAVLRVLEGKGDQWLLSQTPQAEGAVVTLDPQTGAIRALVGGFDFTRSQFNAATQAWRQPGSAFKPFVYSALIEQGAWAGTLVSDEPFIQGDWAPRNADGAYEEALTLRQALARSKNMVTLRAAQVMGPQRVRSWSGRFGLDEDKQPLNLTIALGTGAVTPLQMAQAYAVFANEGQLPSAWMIQRVQDAQGAVIWQPEPPKPRRAISARNAFMTSQLLAAVTREGTGARASSLVGRWDLYGKTGTTNDAVDAWFCGFQAARAGAVWIGYRQPKSLGDRESGGGLALPVWAATMAVALKGQPITQIAPPSEGLVRLGDDWFYEEFAGDLAIARIGLPAQPAEAASEPASAPLWQP</sequence>
<keyword evidence="12" id="KW-0808">Transferase</keyword>
<keyword evidence="18 26" id="KW-1133">Transmembrane helix</keyword>
<keyword evidence="11" id="KW-0328">Glycosyltransferase</keyword>
<evidence type="ECO:0000256" key="24">
    <source>
        <dbReference type="ARBA" id="ARBA00044770"/>
    </source>
</evidence>
<keyword evidence="31" id="KW-1185">Reference proteome</keyword>
<evidence type="ECO:0000256" key="8">
    <source>
        <dbReference type="ARBA" id="ARBA00022519"/>
    </source>
</evidence>
<dbReference type="Pfam" id="PF00912">
    <property type="entry name" value="Transgly"/>
    <property type="match status" value="1"/>
</dbReference>
<comment type="subcellular location">
    <subcellularLocation>
        <location evidence="1">Cell inner membrane</location>
        <topology evidence="1">Single-pass type II membrane protein</topology>
    </subcellularLocation>
</comment>
<dbReference type="Pfam" id="PF17092">
    <property type="entry name" value="PCB_OB"/>
    <property type="match status" value="1"/>
</dbReference>
<evidence type="ECO:0000256" key="19">
    <source>
        <dbReference type="ARBA" id="ARBA00023136"/>
    </source>
</evidence>
<evidence type="ECO:0000256" key="14">
    <source>
        <dbReference type="ARBA" id="ARBA00022801"/>
    </source>
</evidence>
<dbReference type="InterPro" id="IPR001460">
    <property type="entry name" value="PCN-bd_Tpept"/>
</dbReference>
<evidence type="ECO:0000256" key="2">
    <source>
        <dbReference type="ARBA" id="ARBA00004752"/>
    </source>
</evidence>
<name>A0ABW7ERZ7_9BURK</name>
<comment type="similarity">
    <text evidence="4">In the N-terminal section; belongs to the glycosyltransferase 51 family.</text>
</comment>
<gene>
    <name evidence="30" type="ORF">ACG02S_20500</name>
</gene>
<keyword evidence="21" id="KW-0511">Multifunctional enzyme</keyword>
<keyword evidence="14" id="KW-0378">Hydrolase</keyword>
<keyword evidence="7" id="KW-1003">Cell membrane</keyword>
<evidence type="ECO:0000256" key="1">
    <source>
        <dbReference type="ARBA" id="ARBA00004249"/>
    </source>
</evidence>
<keyword evidence="20" id="KW-0046">Antibiotic resistance</keyword>
<dbReference type="InterPro" id="IPR036950">
    <property type="entry name" value="PBP_transglycosylase"/>
</dbReference>
<evidence type="ECO:0000256" key="15">
    <source>
        <dbReference type="ARBA" id="ARBA00022960"/>
    </source>
</evidence>
<dbReference type="Pfam" id="PF00905">
    <property type="entry name" value="Transpeptidase"/>
    <property type="match status" value="1"/>
</dbReference>
<dbReference type="PANTHER" id="PTHR32282:SF27">
    <property type="entry name" value="PENICILLIN-BINDING PROTEIN 1A"/>
    <property type="match status" value="1"/>
</dbReference>
<keyword evidence="15" id="KW-0133">Cell shape</keyword>
<comment type="catalytic activity">
    <reaction evidence="25">
        <text>[GlcNAc-(1-&gt;4)-Mur2Ac(oyl-L-Ala-gamma-D-Glu-L-Lys-D-Ala-D-Ala)](n)-di-trans,octa-cis-undecaprenyl diphosphate + beta-D-GlcNAc-(1-&gt;4)-Mur2Ac(oyl-L-Ala-gamma-D-Glu-L-Lys-D-Ala-D-Ala)-di-trans,octa-cis-undecaprenyl diphosphate = [GlcNAc-(1-&gt;4)-Mur2Ac(oyl-L-Ala-gamma-D-Glu-L-Lys-D-Ala-D-Ala)](n+1)-di-trans,octa-cis-undecaprenyl diphosphate + di-trans,octa-cis-undecaprenyl diphosphate + H(+)</text>
        <dbReference type="Rhea" id="RHEA:23708"/>
        <dbReference type="Rhea" id="RHEA-COMP:9602"/>
        <dbReference type="Rhea" id="RHEA-COMP:9603"/>
        <dbReference type="ChEBI" id="CHEBI:15378"/>
        <dbReference type="ChEBI" id="CHEBI:58405"/>
        <dbReference type="ChEBI" id="CHEBI:60033"/>
        <dbReference type="ChEBI" id="CHEBI:78435"/>
        <dbReference type="EC" id="2.4.99.28"/>
    </reaction>
</comment>
<keyword evidence="22" id="KW-0961">Cell wall biogenesis/degradation</keyword>
<evidence type="ECO:0000256" key="4">
    <source>
        <dbReference type="ARBA" id="ARBA00007739"/>
    </source>
</evidence>
<comment type="caution">
    <text evidence="30">The sequence shown here is derived from an EMBL/GenBank/DDBJ whole genome shotgun (WGS) entry which is preliminary data.</text>
</comment>
<feature type="domain" description="Penicillin-binding protein OB-like" evidence="29">
    <location>
        <begin position="332"/>
        <end position="428"/>
    </location>
</feature>
<evidence type="ECO:0000256" key="11">
    <source>
        <dbReference type="ARBA" id="ARBA00022676"/>
    </source>
</evidence>
<proteinExistence type="inferred from homology"/>
<organism evidence="30 31">
    <name type="scientific">Pelomonas dachongensis</name>
    <dbReference type="NCBI Taxonomy" id="3299029"/>
    <lineage>
        <taxon>Bacteria</taxon>
        <taxon>Pseudomonadati</taxon>
        <taxon>Pseudomonadota</taxon>
        <taxon>Betaproteobacteria</taxon>
        <taxon>Burkholderiales</taxon>
        <taxon>Sphaerotilaceae</taxon>
        <taxon>Roseateles</taxon>
    </lineage>
</organism>
<dbReference type="Proteomes" id="UP001606300">
    <property type="component" value="Unassembled WGS sequence"/>
</dbReference>
<comment type="pathway">
    <text evidence="2">Cell wall biogenesis; peptidoglycan biosynthesis.</text>
</comment>
<dbReference type="NCBIfam" id="TIGR02074">
    <property type="entry name" value="PBP_1a_fam"/>
    <property type="match status" value="1"/>
</dbReference>
<keyword evidence="9" id="KW-0121">Carboxypeptidase</keyword>
<evidence type="ECO:0000259" key="29">
    <source>
        <dbReference type="Pfam" id="PF17092"/>
    </source>
</evidence>
<dbReference type="InterPro" id="IPR012338">
    <property type="entry name" value="Beta-lactam/transpept-like"/>
</dbReference>
<accession>A0ABW7ERZ7</accession>
<evidence type="ECO:0000256" key="16">
    <source>
        <dbReference type="ARBA" id="ARBA00022968"/>
    </source>
</evidence>
<comment type="similarity">
    <text evidence="3">In the C-terminal section; belongs to the transpeptidase family.</text>
</comment>